<dbReference type="GO" id="GO:0005525">
    <property type="term" value="F:GTP binding"/>
    <property type="evidence" value="ECO:0007669"/>
    <property type="project" value="InterPro"/>
</dbReference>
<feature type="compositionally biased region" description="Basic and acidic residues" evidence="1">
    <location>
        <begin position="402"/>
        <end position="413"/>
    </location>
</feature>
<feature type="compositionally biased region" description="Acidic residues" evidence="1">
    <location>
        <begin position="63"/>
        <end position="73"/>
    </location>
</feature>
<feature type="compositionally biased region" description="Acidic residues" evidence="1">
    <location>
        <begin position="381"/>
        <end position="401"/>
    </location>
</feature>
<evidence type="ECO:0000313" key="3">
    <source>
        <dbReference type="EMBL" id="SEG87506.1"/>
    </source>
</evidence>
<dbReference type="InterPro" id="IPR045063">
    <property type="entry name" value="Dynamin_N"/>
</dbReference>
<dbReference type="Gene3D" id="3.40.50.300">
    <property type="entry name" value="P-loop containing nucleotide triphosphate hydrolases"/>
    <property type="match status" value="1"/>
</dbReference>
<dbReference type="InterPro" id="IPR005662">
    <property type="entry name" value="GTPase_Era-like"/>
</dbReference>
<sequence length="961" mass="103466">MNTAMDDGRQESPGEQTLSFRAVTDEDLDEVRDDDVLDGAKAVPEGAGTTDRNSPTPNRDPGDPPEPDDEVEPGETASSSDSHEEVPAQETDDEPAPEEVGDDESAVSEFEASDARDEAPAGDSPASAGTGGWLTVGDFDDDDEFADADTSVREVGDEPVAVQTGGWLTVGDFDDDDEFADSDAPAREVSGSDARDEALIAESPEEDAAPEEPSKPEAGGLFTARQVSGRKAHDEPDAGAAARSGRDEPDTGAVAKLPVRKPRSTSAAGEPADRQASVWEARAREARQATARQGSEEPPGRGPSMFEKPAALRRPMTEEMLDALRPPTDADQPDDSGERPSLFARPAARSVFQPAKAEDVPDTEQPQDDPRPDDRSVDEAQPAEDDPDTQDTGDFELPETTEDTKNKPEEKKGTALPAETVEALMAALGTLRESVADLRFSLDLPGSEEAKQAQADLLAQLEGYVLPRVRTSAAPALIVIAGSTGAGKSTLVNSLAERNVSRTGVRRPTTGTPVLACHPDDRKWFAEGDLLGGLQRLEKPSPDAGMRGLVVVATEKLPQGVALLDTPDIDSVVEEHHEIAHRMLDAADLWIFVTTAARYADAPAWNLLRLAKERGARLAIVLSRVQPRSADVVLKHFGRMLTEYGLGEIDRFVIHEVDVADGRLPDSEMTDLRLWLAELSVDEERRAQAVRETLNGVLNSFRTRVPALAKHLETQVAFRAELRSDVEASFLRALADIDKASKNGSLLHGEVLARWQDFAGSGDLMRSLQLRKRGRAAKQAPERVLAFKAAIRAGLESVLLAAANRAAEEVVARWRHRSELGAKLGENLGRPSDDLVRHAGRAIASWQEHLSELVRTEGVAKRSVSKLVSFDPDSLALIFTVAMFSGGNGEGVPHRLVNAVLGAESLRGIGAKALSDLRARIGMLFDEESMRYVQALDSAGIPDESVATRLYQATYNLEVAR</sequence>
<evidence type="ECO:0000313" key="4">
    <source>
        <dbReference type="Proteomes" id="UP000236732"/>
    </source>
</evidence>
<dbReference type="SUPFAM" id="SSF52540">
    <property type="entry name" value="P-loop containing nucleoside triphosphate hydrolases"/>
    <property type="match status" value="1"/>
</dbReference>
<dbReference type="PANTHER" id="PTHR42698:SF1">
    <property type="entry name" value="GTPASE ERA, MITOCHONDRIAL"/>
    <property type="match status" value="1"/>
</dbReference>
<feature type="compositionally biased region" description="Acidic residues" evidence="1">
    <location>
        <begin position="90"/>
        <end position="106"/>
    </location>
</feature>
<dbReference type="GO" id="GO:0019843">
    <property type="term" value="F:rRNA binding"/>
    <property type="evidence" value="ECO:0007669"/>
    <property type="project" value="TreeGrafter"/>
</dbReference>
<feature type="region of interest" description="Disordered" evidence="1">
    <location>
        <begin position="1"/>
        <end position="418"/>
    </location>
</feature>
<feature type="compositionally biased region" description="Acidic residues" evidence="1">
    <location>
        <begin position="138"/>
        <end position="147"/>
    </location>
</feature>
<dbReference type="RefSeq" id="WP_235030332.1">
    <property type="nucleotide sequence ID" value="NZ_FNVT01000006.1"/>
</dbReference>
<protein>
    <submittedName>
        <fullName evidence="3">Dynamin family protein</fullName>
    </submittedName>
</protein>
<evidence type="ECO:0000259" key="2">
    <source>
        <dbReference type="Pfam" id="PF00350"/>
    </source>
</evidence>
<evidence type="ECO:0000256" key="1">
    <source>
        <dbReference type="SAM" id="MobiDB-lite"/>
    </source>
</evidence>
<dbReference type="GO" id="GO:0005829">
    <property type="term" value="C:cytosol"/>
    <property type="evidence" value="ECO:0007669"/>
    <property type="project" value="TreeGrafter"/>
</dbReference>
<dbReference type="Proteomes" id="UP000236732">
    <property type="component" value="Unassembled WGS sequence"/>
</dbReference>
<feature type="domain" description="Dynamin N-terminal" evidence="2">
    <location>
        <begin position="478"/>
        <end position="623"/>
    </location>
</feature>
<feature type="compositionally biased region" description="Acidic residues" evidence="1">
    <location>
        <begin position="25"/>
        <end position="37"/>
    </location>
</feature>
<dbReference type="InterPro" id="IPR027417">
    <property type="entry name" value="P-loop_NTPase"/>
</dbReference>
<feature type="compositionally biased region" description="Acidic residues" evidence="1">
    <location>
        <begin position="172"/>
        <end position="181"/>
    </location>
</feature>
<dbReference type="Pfam" id="PF00350">
    <property type="entry name" value="Dynamin_N"/>
    <property type="match status" value="1"/>
</dbReference>
<gene>
    <name evidence="3" type="ORF">SAMN05444920_10684</name>
</gene>
<dbReference type="GO" id="GO:0043024">
    <property type="term" value="F:ribosomal small subunit binding"/>
    <property type="evidence" value="ECO:0007669"/>
    <property type="project" value="TreeGrafter"/>
</dbReference>
<feature type="compositionally biased region" description="Basic and acidic residues" evidence="1">
    <location>
        <begin position="1"/>
        <end position="12"/>
    </location>
</feature>
<proteinExistence type="predicted"/>
<dbReference type="EMBL" id="FNVT01000006">
    <property type="protein sequence ID" value="SEG87506.1"/>
    <property type="molecule type" value="Genomic_DNA"/>
</dbReference>
<name>A0A1H6DS28_9ACTN</name>
<dbReference type="AlphaFoldDB" id="A0A1H6DS28"/>
<feature type="compositionally biased region" description="Basic and acidic residues" evidence="1">
    <location>
        <begin position="368"/>
        <end position="378"/>
    </location>
</feature>
<accession>A0A1H6DS28</accession>
<keyword evidence="4" id="KW-1185">Reference proteome</keyword>
<dbReference type="GO" id="GO:0000028">
    <property type="term" value="P:ribosomal small subunit assembly"/>
    <property type="evidence" value="ECO:0007669"/>
    <property type="project" value="TreeGrafter"/>
</dbReference>
<dbReference type="PANTHER" id="PTHR42698">
    <property type="entry name" value="GTPASE ERA"/>
    <property type="match status" value="1"/>
</dbReference>
<reference evidence="3 4" key="1">
    <citation type="submission" date="2016-10" db="EMBL/GenBank/DDBJ databases">
        <authorList>
            <person name="de Groot N.N."/>
        </authorList>
    </citation>
    <scope>NUCLEOTIDE SEQUENCE [LARGE SCALE GENOMIC DNA]</scope>
    <source>
        <strain evidence="3 4">CGMCC 4.7037</strain>
    </source>
</reference>
<organism evidence="3 4">
    <name type="scientific">Nonomuraea solani</name>
    <dbReference type="NCBI Taxonomy" id="1144553"/>
    <lineage>
        <taxon>Bacteria</taxon>
        <taxon>Bacillati</taxon>
        <taxon>Actinomycetota</taxon>
        <taxon>Actinomycetes</taxon>
        <taxon>Streptosporangiales</taxon>
        <taxon>Streptosporangiaceae</taxon>
        <taxon>Nonomuraea</taxon>
    </lineage>
</organism>